<name>X5MEJ1_9HYPH</name>
<evidence type="ECO:0000313" key="2">
    <source>
        <dbReference type="Proteomes" id="UP000032160"/>
    </source>
</evidence>
<accession>X5MEJ1</accession>
<sequence length="37" mass="3883">MIISRDVFVVHASSSVVELSSSGSGHVSLLEHRGSCL</sequence>
<protein>
    <submittedName>
        <fullName evidence="1">Uncharacterized protein</fullName>
    </submittedName>
</protein>
<organism evidence="1 2">
    <name type="scientific">Candidatus Phaeomarinibacter ectocarpi</name>
    <dbReference type="NCBI Taxonomy" id="1458461"/>
    <lineage>
        <taxon>Bacteria</taxon>
        <taxon>Pseudomonadati</taxon>
        <taxon>Pseudomonadota</taxon>
        <taxon>Alphaproteobacteria</taxon>
        <taxon>Hyphomicrobiales</taxon>
        <taxon>Parvibaculaceae</taxon>
        <taxon>Candidatus Phaeomarinibacter</taxon>
    </lineage>
</organism>
<dbReference type="Proteomes" id="UP000032160">
    <property type="component" value="Chromosome I"/>
</dbReference>
<dbReference type="AlphaFoldDB" id="X5MEJ1"/>
<proteinExistence type="predicted"/>
<reference evidence="1 2" key="1">
    <citation type="journal article" date="2014" name="Front. Genet.">
        <title>Genome and metabolic network of "Candidatus Phaeomarinobacter ectocarpi" Ec32, a new candidate genus of Alphaproteobacteria frequently associated with brown algae.</title>
        <authorList>
            <person name="Dittami S.M."/>
            <person name="Barbeyron T."/>
            <person name="Boyen C."/>
            <person name="Cambefort J."/>
            <person name="Collet G."/>
            <person name="Delage L."/>
            <person name="Gobet A."/>
            <person name="Groisillier A."/>
            <person name="Leblanc C."/>
            <person name="Michel G."/>
            <person name="Scornet D."/>
            <person name="Siegel A."/>
            <person name="Tapia J.E."/>
            <person name="Tonon T."/>
        </authorList>
    </citation>
    <scope>NUCLEOTIDE SEQUENCE [LARGE SCALE GENOMIC DNA]</scope>
    <source>
        <strain evidence="1 2">Ec32</strain>
    </source>
</reference>
<dbReference type="KEGG" id="pect:BN1012_Phect1025"/>
<dbReference type="STRING" id="1458461.BN1012_Phect1025"/>
<gene>
    <name evidence="1" type="ORF">BN1012_Phect1025</name>
</gene>
<evidence type="ECO:0000313" key="1">
    <source>
        <dbReference type="EMBL" id="CDO59239.1"/>
    </source>
</evidence>
<dbReference type="HOGENOM" id="CLU_3341775_0_0_5"/>
<keyword evidence="2" id="KW-1185">Reference proteome</keyword>
<dbReference type="EMBL" id="HG966617">
    <property type="protein sequence ID" value="CDO59239.1"/>
    <property type="molecule type" value="Genomic_DNA"/>
</dbReference>